<evidence type="ECO:0000313" key="4">
    <source>
        <dbReference type="Proteomes" id="UP000092616"/>
    </source>
</evidence>
<dbReference type="NCBIfam" id="TIGR01901">
    <property type="entry name" value="adhes_NPXG"/>
    <property type="match status" value="1"/>
</dbReference>
<feature type="compositionally biased region" description="Polar residues" evidence="1">
    <location>
        <begin position="454"/>
        <end position="477"/>
    </location>
</feature>
<dbReference type="Pfam" id="PF05594">
    <property type="entry name" value="Fil_haemagg"/>
    <property type="match status" value="18"/>
</dbReference>
<reference evidence="3 4" key="1">
    <citation type="submission" date="2016-06" db="EMBL/GenBank/DDBJ databases">
        <title>Draft genome of Moraxella atlantae CCUG 59586.</title>
        <authorList>
            <person name="Salva-Serra F."/>
            <person name="Engstrom-Jakobsson H."/>
            <person name="Thorell K."/>
            <person name="Gonzales-Siles L."/>
            <person name="Karlsson R."/>
            <person name="Boulund F."/>
            <person name="Engstrand L."/>
            <person name="Kristiansson E."/>
            <person name="Moore E."/>
        </authorList>
    </citation>
    <scope>NUCLEOTIDE SEQUENCE [LARGE SCALE GENOMIC DNA]</scope>
    <source>
        <strain evidence="3 4">CCUG 59586</strain>
    </source>
</reference>
<feature type="compositionally biased region" description="Polar residues" evidence="1">
    <location>
        <begin position="345"/>
        <end position="355"/>
    </location>
</feature>
<protein>
    <recommendedName>
        <fullName evidence="2">Filamentous haemagglutinin FhaB/tRNA nuclease CdiA-like TPS domain-containing protein</fullName>
    </recommendedName>
</protein>
<organism evidence="3 4">
    <name type="scientific">Faucicola atlantae</name>
    <dbReference type="NCBI Taxonomy" id="34059"/>
    <lineage>
        <taxon>Bacteria</taxon>
        <taxon>Pseudomonadati</taxon>
        <taxon>Pseudomonadota</taxon>
        <taxon>Gammaproteobacteria</taxon>
        <taxon>Moraxellales</taxon>
        <taxon>Moraxellaceae</taxon>
        <taxon>Faucicola</taxon>
    </lineage>
</organism>
<dbReference type="Proteomes" id="UP000092616">
    <property type="component" value="Unassembled WGS sequence"/>
</dbReference>
<dbReference type="SMART" id="SM00912">
    <property type="entry name" value="Haemagg_act"/>
    <property type="match status" value="1"/>
</dbReference>
<feature type="region of interest" description="Disordered" evidence="1">
    <location>
        <begin position="344"/>
        <end position="367"/>
    </location>
</feature>
<accession>A0A1B8QK67</accession>
<dbReference type="Pfam" id="PF05860">
    <property type="entry name" value="TPS"/>
    <property type="match status" value="1"/>
</dbReference>
<evidence type="ECO:0000256" key="1">
    <source>
        <dbReference type="SAM" id="MobiDB-lite"/>
    </source>
</evidence>
<keyword evidence="4" id="KW-1185">Reference proteome</keyword>
<dbReference type="Gene3D" id="2.160.20.10">
    <property type="entry name" value="Single-stranded right-handed beta-helix, Pectin lyase-like"/>
    <property type="match status" value="1"/>
</dbReference>
<dbReference type="InterPro" id="IPR010069">
    <property type="entry name" value="CdiA_FHA1_rpt"/>
</dbReference>
<evidence type="ECO:0000259" key="2">
    <source>
        <dbReference type="SMART" id="SM00912"/>
    </source>
</evidence>
<name>A0A1B8QK67_9GAMM</name>
<dbReference type="InterPro" id="IPR008619">
    <property type="entry name" value="Filamentous_hemagglutn_rpt"/>
</dbReference>
<proteinExistence type="predicted"/>
<dbReference type="NCBIfam" id="TIGR01731">
    <property type="entry name" value="fil_hemag_20aa"/>
    <property type="match status" value="32"/>
</dbReference>
<feature type="domain" description="Filamentous haemagglutinin FhaB/tRNA nuclease CdiA-like TPS" evidence="2">
    <location>
        <begin position="81"/>
        <end position="201"/>
    </location>
</feature>
<feature type="compositionally biased region" description="Polar residues" evidence="1">
    <location>
        <begin position="2673"/>
        <end position="2683"/>
    </location>
</feature>
<feature type="region of interest" description="Disordered" evidence="1">
    <location>
        <begin position="436"/>
        <end position="479"/>
    </location>
</feature>
<dbReference type="RefSeq" id="WP_253844270.1">
    <property type="nucleotide sequence ID" value="NZ_LZNA01000011.1"/>
</dbReference>
<dbReference type="InterPro" id="IPR012334">
    <property type="entry name" value="Pectin_lyas_fold"/>
</dbReference>
<feature type="non-terminal residue" evidence="3">
    <location>
        <position position="3057"/>
    </location>
</feature>
<dbReference type="InterPro" id="IPR011050">
    <property type="entry name" value="Pectin_lyase_fold/virulence"/>
</dbReference>
<dbReference type="SUPFAM" id="SSF51126">
    <property type="entry name" value="Pectin lyase-like"/>
    <property type="match status" value="1"/>
</dbReference>
<dbReference type="InterPro" id="IPR008638">
    <property type="entry name" value="FhaB/CdiA-like_TPS"/>
</dbReference>
<feature type="compositionally biased region" description="Low complexity" evidence="1">
    <location>
        <begin position="439"/>
        <end position="453"/>
    </location>
</feature>
<evidence type="ECO:0000313" key="3">
    <source>
        <dbReference type="EMBL" id="OBX83878.1"/>
    </source>
</evidence>
<gene>
    <name evidence="3" type="ORF">A9306_04380</name>
</gene>
<comment type="caution">
    <text evidence="3">The sequence shown here is derived from an EMBL/GenBank/DDBJ whole genome shotgun (WGS) entry which is preliminary data.</text>
</comment>
<sequence>MAQGKSGGQGGSENIANLVASQFNAGNHGIVHHCYGKWLSLTAAVLVGMGAANLTYADVHTQIIVDKGAPKKEQATVLNTANGLAQVNIQTPNSQGVSKNTFSQFDVGSTGAILNNSRTNTQTQTAGWVEGNPWLAKGEAKVILNQVNSTNLSQLAGYTEIAGKKAELIIANPAGITCSGCGFINASRTTLTTGKPTFNNDTLSGFQVSSGKISIDGKGLDDSQSDYTQLISQTTALNAKVYSKQLDVITGNNTVSYEADANNTQVSNTSGNHTTGVALDVASLGGMYAGKIRLIGTDKGMGVTNAGDISSGSTLTLDNQGNLTNTGSMSAKRSITLKHVGGIDNQGTINSSTENVKLDSPTLKNSGVISSYGQTNITSQSQITNTGLISAGQVSLKTPSLTNQGRLEQTGSGKLELNSQHLTNQDNAVIGQSLYDNHPAATTPTLATAPSTAQTGSTQQVANPTTATPTTDSNSQPVLAPITADGSIQADNLVNQGSNAVITANGNMTITSPTLTNQNQGSIAVNALNTQSINNDNSRIQLNKLDWQLTSFNNPQGQIVAKQGITLTAPQIDNQQGVLATSGDISLTTGQLNNQQGMIQGNHTMVAASQVDNTQGTIQANGNLILDSQGNLINQSGHITAQGDAAIHAADINNDKGSVVAGGKLSTTSQSLNNSGQLYGTTSNTLTTGSLTNSETGLIAAQGNTDIQAQTINNQGTFAAGIDDKGNLSTTQADLTVNAAGALTSSGTHIATGKASLQGNPTDLTGSTTQAADLDMASQGDLSTKGATLTATNQLTLTAKGTLNNQDGHLSGQTLQLTGTKLDNQRGSISQSGSADLNLNFAGGINNQHGQIATNSQNFTISTLEFDNQAGRIGHAGNGQLSLTANSVNNSEQGNILSLGQQNWQIAGDINNQTGIIQGNNFAINAHQLDNSQGNVVATADQPTSKTSRINLSGDLLNQAGSIGNNAGALSLTAATVNTTAGKVLSLGDQTWQIAGDIDNTQGQIQGDGLSVNAHTLTNTDGQVVANNTVGSAKANQINLKGDLRNTGHGVIYSDNGSLTLTAQAVTNSAQLTSRGDLNIHSRTLDNTGSISSLANTHINNQTNLTNTATIAAQGNLEIQTGELNQTQRGQLVAGLNPDNTLSATPQRLTINSTSVQHNQGSNVASGDIAITGSILDYHNSQNQAANLLLATSGNIDLTHAKSKVGNQVSFTANQLNHNDAITQADHYQFNVQSLSNQRGTLEQTGSQDFTLNTDSLDNQQGHLGGNATNLSLTATGNINNQGGEIIHAGTGSANLNAQNIDNSQAGKLLSNGNLITTVAGNLINDTGDIEAKNAAIVAGGLSNNNGQVIASTGNLTITAGNLTNSGEKAVLQSAQALHVNAGTLNNNAKALLLANTTANIHAGTLNNIGEGLIYSNAALNIGGDTLNNNATISSQDTITANSQTLNNQTAGHIQAGNDISLTQQTLNNQGLISTQASINTNTQGVMDNHAGQVMGNNLTINAQSLNNQGGSIQQTDKDGQLTLTTTGLLDNQNSQGDGQGILANGKAVFITGNVANQSGLINAAGDLSLNSSGNDIHNQQGVMGSNGQLTIMSTNALVNNQGGKLWGDNTTISANNLANMGTSSLISANRDVNLTANSIDNQNTKQDLTQVSPTQGIIAGNNLTIQAQTLNNSQGQLLANQGISAAIGQSLTNTNGHIEAKTITTQGSTGNISNTGGVIRANDTTLSAGSISNGGKISGNSLTINQVGDYTNAKGDKLQANELTITTQGNVNNEGTLAADKQLTVNAKDINNAQTGELSSNKKTLLNATGNINNHGLINSDDTLLTAGNAVNNLRDGRIYGTHLAIKADTLNNTPDDPLDASPVIAARERLDIGVKSLNNNPNPARASKFNSDFNGQAQILSNGELHIGGDLDSEHHATGKATTVTNKGATIESIGDMQIATDTLRNVNADWQVKAELQSSTRKYGYSDEDNDKIYDDADVRKGRSKRGLKDAKIWGVNEDGSETEFGETWNRYKFTEEVYKDKVVSSDPSRIISGGDILLQGRDLLNDKSQINAGTNAKIYGDTLNDSDIVKDAQGNRVSDKESLTGHTTVKTIDSYYRSHKVGWANTLKTKHKHVWGKWTPYPIADKKEAYKLAILDGQIQTTAAQHNSDANQVATVTQAINDLKTLLQTAKAAHNGTQVDSTTLAGAQDAIKALQSFNQTNPSNLTADQQKQLADLLATQQVGQKVDIATLSGLVNQLNQSINTQKAQEIRTQRATISLPNSTLYKIDPNNPNGYLIVTDPAFASYKDWLSSDYMIKRLGLNQDSLHKRLGDGYYEQRLIRDQIMALTGKRFLGDYRNDDAMYQALMENAITSTNALNLRPGIALTAAQMAQLTTDIVWLVEQDVTLPNGQTQKVLVPKVYVRSNLGDIKGDGSLVAGYNTDIQLAGDLNNSGHIVGHHALRVSANNINNNASGVIQGNFVQINSQKDTNNLGGVIKADSAMSMTVGGNLNNTSTTYHTQSAKGNSNAWRTGLDQIASIYVGDGLKGQVDDEGNPLTTLSIDVGGNATFNAGQLINQGGSTKMVAQGDVALNAVNTGYQTNAIGDSNNYYKVGQTQDNGSVVASQDSTYIHSKDGSIKGTAVTIHSEDGTSYLDAKKDILLKEGRATSNIETANKTTDKGLLSRKTTQDRNSATSDEAISGNVTGDRLVINAGNDIQLTATNAISQSGTTLKAGNNLIIDAAENRFSESSSHDQKKSGLFSNDGASFTLGSQKTANQNSTDTTTHTGSVVGTYNGNTVLTVGEHYQQTGSQVFAHNQTNDDVHDLNYGTVVINAKSANVDNTVASSESHSSQRQKTSGLTVKVSNSLVDQAQDIQDLAKAGQTTNRDQMKVMAGVAGFSKLRTLNKGVQGAVNSLEKNGLSEQGLKGVGNTRIQATLGRQSSSSTHDSLLSKNEASSIDANNLVLNIAGKGKDSDFTVTGSDINLAGDLYNNVEGDVTYQAASSTGYDRTSHQSSGFGVGGYASTQSGAGITANANMVKGSGKGDYTTNANSHINVGGTTYQNIGGNLVLDGA</sequence>
<dbReference type="EMBL" id="LZNA01000011">
    <property type="protein sequence ID" value="OBX83878.1"/>
    <property type="molecule type" value="Genomic_DNA"/>
</dbReference>
<feature type="region of interest" description="Disordered" evidence="1">
    <location>
        <begin position="2657"/>
        <end position="2683"/>
    </location>
</feature>